<protein>
    <submittedName>
        <fullName evidence="1">Uncharacterized protein</fullName>
    </submittedName>
</protein>
<accession>A0AAD7N2K2</accession>
<organism evidence="1 2">
    <name type="scientific">Mycena metata</name>
    <dbReference type="NCBI Taxonomy" id="1033252"/>
    <lineage>
        <taxon>Eukaryota</taxon>
        <taxon>Fungi</taxon>
        <taxon>Dikarya</taxon>
        <taxon>Basidiomycota</taxon>
        <taxon>Agaricomycotina</taxon>
        <taxon>Agaricomycetes</taxon>
        <taxon>Agaricomycetidae</taxon>
        <taxon>Agaricales</taxon>
        <taxon>Marasmiineae</taxon>
        <taxon>Mycenaceae</taxon>
        <taxon>Mycena</taxon>
    </lineage>
</organism>
<dbReference type="AlphaFoldDB" id="A0AAD7N2K2"/>
<dbReference type="EMBL" id="JARKIB010000093">
    <property type="protein sequence ID" value="KAJ7742891.1"/>
    <property type="molecule type" value="Genomic_DNA"/>
</dbReference>
<name>A0AAD7N2K2_9AGAR</name>
<keyword evidence="2" id="KW-1185">Reference proteome</keyword>
<sequence length="263" mass="29660">MSVESLLSITLVSPPRSRGILENTPEHVLDLALSRLQTVGIKLVEWRHLVDRRMGVPALIKNYSYLVPDALVPQASHALTDLGLPFVPPTKFEISVYGDFAVRGHSHRITQAIDSWRVQHLVIYPQSFATLADSEFEMRPPSHLLSPGCAPVLVPTAPAVYASILRMMLQYDKFHATMRILQSQLSELIGYHLLGLSGGFIDVDDDEEWERWDVNRRISDAVYLVRSSGVDEVWRDGEEWMGDALAEVVKTGHTEHLPHRLPR</sequence>
<evidence type="ECO:0000313" key="2">
    <source>
        <dbReference type="Proteomes" id="UP001215598"/>
    </source>
</evidence>
<evidence type="ECO:0000313" key="1">
    <source>
        <dbReference type="EMBL" id="KAJ7742891.1"/>
    </source>
</evidence>
<reference evidence="1" key="1">
    <citation type="submission" date="2023-03" db="EMBL/GenBank/DDBJ databases">
        <title>Massive genome expansion in bonnet fungi (Mycena s.s.) driven by repeated elements and novel gene families across ecological guilds.</title>
        <authorList>
            <consortium name="Lawrence Berkeley National Laboratory"/>
            <person name="Harder C.B."/>
            <person name="Miyauchi S."/>
            <person name="Viragh M."/>
            <person name="Kuo A."/>
            <person name="Thoen E."/>
            <person name="Andreopoulos B."/>
            <person name="Lu D."/>
            <person name="Skrede I."/>
            <person name="Drula E."/>
            <person name="Henrissat B."/>
            <person name="Morin E."/>
            <person name="Kohler A."/>
            <person name="Barry K."/>
            <person name="LaButti K."/>
            <person name="Morin E."/>
            <person name="Salamov A."/>
            <person name="Lipzen A."/>
            <person name="Mereny Z."/>
            <person name="Hegedus B."/>
            <person name="Baldrian P."/>
            <person name="Stursova M."/>
            <person name="Weitz H."/>
            <person name="Taylor A."/>
            <person name="Grigoriev I.V."/>
            <person name="Nagy L.G."/>
            <person name="Martin F."/>
            <person name="Kauserud H."/>
        </authorList>
    </citation>
    <scope>NUCLEOTIDE SEQUENCE</scope>
    <source>
        <strain evidence="1">CBHHK182m</strain>
    </source>
</reference>
<gene>
    <name evidence="1" type="ORF">B0H16DRAFT_1019430</name>
</gene>
<comment type="caution">
    <text evidence="1">The sequence shown here is derived from an EMBL/GenBank/DDBJ whole genome shotgun (WGS) entry which is preliminary data.</text>
</comment>
<proteinExistence type="predicted"/>
<dbReference type="Proteomes" id="UP001215598">
    <property type="component" value="Unassembled WGS sequence"/>
</dbReference>